<dbReference type="AlphaFoldDB" id="A0A6N7VWB7"/>
<dbReference type="Pfam" id="PF14205">
    <property type="entry name" value="Cys_rich_KTR"/>
    <property type="match status" value="1"/>
</dbReference>
<evidence type="ECO:0000313" key="1">
    <source>
        <dbReference type="EMBL" id="MSS87326.1"/>
    </source>
</evidence>
<keyword evidence="2" id="KW-1185">Reference proteome</keyword>
<dbReference type="InterPro" id="IPR025957">
    <property type="entry name" value="Cys_rich_KTR"/>
</dbReference>
<organism evidence="1 2">
    <name type="scientific">Eisenbergiella porci</name>
    <dbReference type="NCBI Taxonomy" id="2652274"/>
    <lineage>
        <taxon>Bacteria</taxon>
        <taxon>Bacillati</taxon>
        <taxon>Bacillota</taxon>
        <taxon>Clostridia</taxon>
        <taxon>Lachnospirales</taxon>
        <taxon>Lachnospiraceae</taxon>
        <taxon>Eisenbergiella</taxon>
    </lineage>
</organism>
<dbReference type="GeneID" id="86052030"/>
<name>A0A6N7VWB7_9FIRM</name>
<protein>
    <submittedName>
        <fullName evidence="1">Conjugal transfer protein</fullName>
    </submittedName>
</protein>
<evidence type="ECO:0000313" key="2">
    <source>
        <dbReference type="Proteomes" id="UP000436047"/>
    </source>
</evidence>
<dbReference type="Proteomes" id="UP000436047">
    <property type="component" value="Unassembled WGS sequence"/>
</dbReference>
<proteinExistence type="predicted"/>
<accession>A0A6N7VWB7</accession>
<comment type="caution">
    <text evidence="1">The sequence shown here is derived from an EMBL/GenBank/DDBJ whole genome shotgun (WGS) entry which is preliminary data.</text>
</comment>
<dbReference type="EMBL" id="VUMI01000003">
    <property type="protein sequence ID" value="MSS87326.1"/>
    <property type="molecule type" value="Genomic_DNA"/>
</dbReference>
<gene>
    <name evidence="1" type="ORF">FYJ45_02860</name>
</gene>
<dbReference type="RefSeq" id="WP_276891075.1">
    <property type="nucleotide sequence ID" value="NZ_JAXDZL010000076.1"/>
</dbReference>
<reference evidence="1 2" key="1">
    <citation type="submission" date="2019-08" db="EMBL/GenBank/DDBJ databases">
        <title>In-depth cultivation of the pig gut microbiome towards novel bacterial diversity and tailored functional studies.</title>
        <authorList>
            <person name="Wylensek D."/>
            <person name="Hitch T.C.A."/>
            <person name="Clavel T."/>
        </authorList>
    </citation>
    <scope>NUCLEOTIDE SEQUENCE [LARGE SCALE GENOMIC DNA]</scope>
    <source>
        <strain evidence="1 2">WCA-389-WT-23B</strain>
    </source>
</reference>
<sequence length="62" mass="7298">MELTQWILCPVCNNKTRLKIRKDTIIKNFPLYCPKCKTETLISVLQLNTFIEKEPDAQTQSR</sequence>